<keyword evidence="2" id="KW-0812">Transmembrane</keyword>
<keyword evidence="2" id="KW-0472">Membrane</keyword>
<accession>A0A8X7SGI9</accession>
<dbReference type="AlphaFoldDB" id="A0A8X7SGI9"/>
<sequence>MPVVGKEKVTWMKLTTKPLDKEENFSKVKRALCSLPQIIDQLFDEKSKETVTIKVVCCSPKEVAEKLCKKGGRAIKKIEYGIENPMAPKPKAPEKPKEGDKPKNGDKPKESDKPKNGDKPKEAGKPAPAPAASSSQTMIYNSEPGHPMYGGSYNGYNQQYGYYSVSQGAQPMYNGHPSRPIHDSYGGGDWYRDESSPNGPIFIYLFIFIFIFGILLLKS</sequence>
<keyword evidence="2" id="KW-1133">Transmembrane helix</keyword>
<evidence type="ECO:0000256" key="2">
    <source>
        <dbReference type="SAM" id="Phobius"/>
    </source>
</evidence>
<feature type="transmembrane region" description="Helical" evidence="2">
    <location>
        <begin position="201"/>
        <end position="217"/>
    </location>
</feature>
<feature type="region of interest" description="Disordered" evidence="1">
    <location>
        <begin position="81"/>
        <end position="143"/>
    </location>
</feature>
<dbReference type="PANTHER" id="PTHR47005:SF5">
    <property type="entry name" value="HEAVY METAL TRANSPORT_DETOXIFICATION SUPERFAMILY PROTEIN"/>
    <property type="match status" value="1"/>
</dbReference>
<keyword evidence="4" id="KW-1185">Reference proteome</keyword>
<reference evidence="3 4" key="1">
    <citation type="submission" date="2020-02" db="EMBL/GenBank/DDBJ databases">
        <authorList>
            <person name="Ma Q."/>
            <person name="Huang Y."/>
            <person name="Song X."/>
            <person name="Pei D."/>
        </authorList>
    </citation>
    <scope>NUCLEOTIDE SEQUENCE [LARGE SCALE GENOMIC DNA]</scope>
    <source>
        <strain evidence="3">Sxm20200214</strain>
        <tissue evidence="3">Leaf</tissue>
    </source>
</reference>
<protein>
    <submittedName>
        <fullName evidence="3">Uncharacterized protein</fullName>
    </submittedName>
</protein>
<evidence type="ECO:0000256" key="1">
    <source>
        <dbReference type="SAM" id="MobiDB-lite"/>
    </source>
</evidence>
<dbReference type="PANTHER" id="PTHR47005">
    <property type="entry name" value="HEAVY METAL TRANSPORT/DETOXIFICATION SUPERFAMILY PROTEIN"/>
    <property type="match status" value="1"/>
</dbReference>
<feature type="compositionally biased region" description="Basic and acidic residues" evidence="1">
    <location>
        <begin position="91"/>
        <end position="124"/>
    </location>
</feature>
<organism evidence="3 4">
    <name type="scientific">Brassica carinata</name>
    <name type="common">Ethiopian mustard</name>
    <name type="synonym">Abyssinian cabbage</name>
    <dbReference type="NCBI Taxonomy" id="52824"/>
    <lineage>
        <taxon>Eukaryota</taxon>
        <taxon>Viridiplantae</taxon>
        <taxon>Streptophyta</taxon>
        <taxon>Embryophyta</taxon>
        <taxon>Tracheophyta</taxon>
        <taxon>Spermatophyta</taxon>
        <taxon>Magnoliopsida</taxon>
        <taxon>eudicotyledons</taxon>
        <taxon>Gunneridae</taxon>
        <taxon>Pentapetalae</taxon>
        <taxon>rosids</taxon>
        <taxon>malvids</taxon>
        <taxon>Brassicales</taxon>
        <taxon>Brassicaceae</taxon>
        <taxon>Brassiceae</taxon>
        <taxon>Brassica</taxon>
    </lineage>
</organism>
<dbReference type="EMBL" id="JAAMPC010000007">
    <property type="protein sequence ID" value="KAG2305020.1"/>
    <property type="molecule type" value="Genomic_DNA"/>
</dbReference>
<proteinExistence type="predicted"/>
<dbReference type="OrthoDB" id="785270at2759"/>
<comment type="caution">
    <text evidence="3">The sequence shown here is derived from an EMBL/GenBank/DDBJ whole genome shotgun (WGS) entry which is preliminary data.</text>
</comment>
<dbReference type="Proteomes" id="UP000886595">
    <property type="component" value="Unassembled WGS sequence"/>
</dbReference>
<name>A0A8X7SGI9_BRACI</name>
<evidence type="ECO:0000313" key="4">
    <source>
        <dbReference type="Proteomes" id="UP000886595"/>
    </source>
</evidence>
<evidence type="ECO:0000313" key="3">
    <source>
        <dbReference type="EMBL" id="KAG2305020.1"/>
    </source>
</evidence>
<gene>
    <name evidence="3" type="ORF">Bca52824_033671</name>
</gene>